<dbReference type="PRINTS" id="PR00337">
    <property type="entry name" value="LEUILEVALBP"/>
</dbReference>
<keyword evidence="4" id="KW-0029">Amino-acid transport</keyword>
<dbReference type="EMBL" id="CAJQYY010000011">
    <property type="protein sequence ID" value="CAG4897917.1"/>
    <property type="molecule type" value="Genomic_DNA"/>
</dbReference>
<evidence type="ECO:0000256" key="2">
    <source>
        <dbReference type="ARBA" id="ARBA00022448"/>
    </source>
</evidence>
<evidence type="ECO:0000256" key="3">
    <source>
        <dbReference type="ARBA" id="ARBA00022729"/>
    </source>
</evidence>
<dbReference type="Pfam" id="PF13458">
    <property type="entry name" value="Peripla_BP_6"/>
    <property type="match status" value="1"/>
</dbReference>
<evidence type="ECO:0000256" key="1">
    <source>
        <dbReference type="ARBA" id="ARBA00010062"/>
    </source>
</evidence>
<gene>
    <name evidence="6" type="ORF">R54767_02335</name>
</gene>
<dbReference type="InterPro" id="IPR028081">
    <property type="entry name" value="Leu-bd"/>
</dbReference>
<evidence type="ECO:0000256" key="4">
    <source>
        <dbReference type="ARBA" id="ARBA00022970"/>
    </source>
</evidence>
<keyword evidence="3" id="KW-0732">Signal</keyword>
<dbReference type="PANTHER" id="PTHR30483:SF6">
    <property type="entry name" value="PERIPLASMIC BINDING PROTEIN OF ABC TRANSPORTER FOR NATURAL AMINO ACIDS"/>
    <property type="match status" value="1"/>
</dbReference>
<reference evidence="6 7" key="1">
    <citation type="submission" date="2021-04" db="EMBL/GenBank/DDBJ databases">
        <authorList>
            <person name="Vanwijnsberghe S."/>
        </authorList>
    </citation>
    <scope>NUCLEOTIDE SEQUENCE [LARGE SCALE GENOMIC DNA]</scope>
    <source>
        <strain evidence="6 7">LMG 32171</strain>
    </source>
</reference>
<dbReference type="Gene3D" id="3.40.50.2300">
    <property type="match status" value="2"/>
</dbReference>
<evidence type="ECO:0000259" key="5">
    <source>
        <dbReference type="Pfam" id="PF13458"/>
    </source>
</evidence>
<evidence type="ECO:0000313" key="6">
    <source>
        <dbReference type="EMBL" id="CAG4897917.1"/>
    </source>
</evidence>
<dbReference type="SUPFAM" id="SSF53822">
    <property type="entry name" value="Periplasmic binding protein-like I"/>
    <property type="match status" value="1"/>
</dbReference>
<comment type="similarity">
    <text evidence="1">Belongs to the leucine-binding protein family.</text>
</comment>
<keyword evidence="2" id="KW-0813">Transport</keyword>
<proteinExistence type="inferred from homology"/>
<dbReference type="Proteomes" id="UP000789752">
    <property type="component" value="Unassembled WGS sequence"/>
</dbReference>
<dbReference type="InterPro" id="IPR000709">
    <property type="entry name" value="Leu_Ile_Val-bd"/>
</dbReference>
<keyword evidence="7" id="KW-1185">Reference proteome</keyword>
<dbReference type="InterPro" id="IPR028082">
    <property type="entry name" value="Peripla_BP_I"/>
</dbReference>
<protein>
    <recommendedName>
        <fullName evidence="5">Leucine-binding protein domain-containing protein</fullName>
    </recommendedName>
</protein>
<accession>A0ABM8U389</accession>
<dbReference type="PANTHER" id="PTHR30483">
    <property type="entry name" value="LEUCINE-SPECIFIC-BINDING PROTEIN"/>
    <property type="match status" value="1"/>
</dbReference>
<dbReference type="PROSITE" id="PS51318">
    <property type="entry name" value="TAT"/>
    <property type="match status" value="1"/>
</dbReference>
<dbReference type="InterPro" id="IPR006311">
    <property type="entry name" value="TAT_signal"/>
</dbReference>
<sequence>MNDKVDDKSNSKGISRRTILKMAATTGAAAMISPGIVRAAGEQPVKFGVNNPVTGTYAITGRNELHGMELAIEEINARGGILGRPATLIVEDSTSGDAGVAVQKAHKLIDRDKVDFLIGNVNSGLTEAISQVAFAKGVFMMDPGGHADPITGTECHWNVFQTCPSTTLLVNAIAPDLIKRFGKKFYFLVPDYAFGHGLLDAYNVNLKKYGATNVGADLIPLGTSDYSSYLIKAQSASPDVIVILQNGDDQTNVLKQAVQFGLDKRFHIAGANIELETLEALPPDARIGNWVIEWYWNQPGVPHVKEFVDAIKKKTGRVPTARTWFGHTAIHACALAANKAKSLDAVKMARALDGLVLPPEVSLQPKQAIYRANQHLLIGTLWAGHAQPQGSDGADDLFHIDSIIDSKTIAPTIEEAGCKMTWPT</sequence>
<evidence type="ECO:0000313" key="7">
    <source>
        <dbReference type="Proteomes" id="UP000789752"/>
    </source>
</evidence>
<feature type="domain" description="Leucine-binding protein" evidence="5">
    <location>
        <begin position="44"/>
        <end position="383"/>
    </location>
</feature>
<dbReference type="RefSeq" id="WP_228978198.1">
    <property type="nucleotide sequence ID" value="NZ_CAJQYY010000011.1"/>
</dbReference>
<dbReference type="InterPro" id="IPR051010">
    <property type="entry name" value="BCAA_transport"/>
</dbReference>
<organism evidence="6 7">
    <name type="scientific">Paraburkholderia gardini</name>
    <dbReference type="NCBI Taxonomy" id="2823469"/>
    <lineage>
        <taxon>Bacteria</taxon>
        <taxon>Pseudomonadati</taxon>
        <taxon>Pseudomonadota</taxon>
        <taxon>Betaproteobacteria</taxon>
        <taxon>Burkholderiales</taxon>
        <taxon>Burkholderiaceae</taxon>
        <taxon>Paraburkholderia</taxon>
    </lineage>
</organism>
<name>A0ABM8U389_9BURK</name>
<comment type="caution">
    <text evidence="6">The sequence shown here is derived from an EMBL/GenBank/DDBJ whole genome shotgun (WGS) entry which is preliminary data.</text>
</comment>